<reference evidence="2 3" key="1">
    <citation type="submission" date="2017-02" db="EMBL/GenBank/DDBJ databases">
        <authorList>
            <person name="Peterson S.W."/>
        </authorList>
    </citation>
    <scope>NUCLEOTIDE SEQUENCE [LARGE SCALE GENOMIC DNA]</scope>
    <source>
        <strain evidence="2 3">S285</strain>
    </source>
</reference>
<sequence length="196" mass="20817">MVKQKENSTSDRRADAPPLSRPLAVASVPAEGLEIVIRANEPECAALARLNALPGVLWLEAPLRITRIGRDGLKVVGVLRAEVRQTCVVTLEEFDAVIEEPVSVRFAPPKAEEGAAHGRRETLTADDVMGLDDDDGADPLVGGHIDLGALAGEFLTLGLDPHPRKPGARFEEPAPAIPDDNPFAAVLKRGADTDDA</sequence>
<evidence type="ECO:0000313" key="2">
    <source>
        <dbReference type="EMBL" id="ARN83698.1"/>
    </source>
</evidence>
<gene>
    <name evidence="2" type="ORF">B1812_15705</name>
</gene>
<proteinExistence type="predicted"/>
<dbReference type="STRING" id="655015.B1812_15705"/>
<keyword evidence="3" id="KW-1185">Reference proteome</keyword>
<dbReference type="OrthoDB" id="8443793at2"/>
<dbReference type="EMBL" id="CP019948">
    <property type="protein sequence ID" value="ARN83698.1"/>
    <property type="molecule type" value="Genomic_DNA"/>
</dbReference>
<evidence type="ECO:0000256" key="1">
    <source>
        <dbReference type="SAM" id="MobiDB-lite"/>
    </source>
</evidence>
<feature type="compositionally biased region" description="Basic and acidic residues" evidence="1">
    <location>
        <begin position="1"/>
        <end position="15"/>
    </location>
</feature>
<dbReference type="AlphaFoldDB" id="A0A1W6N1K7"/>
<accession>A0A1W6N1K7</accession>
<evidence type="ECO:0008006" key="4">
    <source>
        <dbReference type="Google" id="ProtNLM"/>
    </source>
</evidence>
<dbReference type="InterPro" id="IPR003772">
    <property type="entry name" value="YceD"/>
</dbReference>
<evidence type="ECO:0000313" key="3">
    <source>
        <dbReference type="Proteomes" id="UP000193978"/>
    </source>
</evidence>
<name>A0A1W6N1K7_9HYPH</name>
<feature type="region of interest" description="Disordered" evidence="1">
    <location>
        <begin position="1"/>
        <end position="20"/>
    </location>
</feature>
<dbReference type="Pfam" id="PF02620">
    <property type="entry name" value="YceD"/>
    <property type="match status" value="1"/>
</dbReference>
<dbReference type="KEGG" id="mbry:B1812_15705"/>
<feature type="region of interest" description="Disordered" evidence="1">
    <location>
        <begin position="162"/>
        <end position="182"/>
    </location>
</feature>
<protein>
    <recommendedName>
        <fullName evidence="4">Metal-binding protein</fullName>
    </recommendedName>
</protein>
<dbReference type="Proteomes" id="UP000193978">
    <property type="component" value="Chromosome"/>
</dbReference>
<organism evidence="2 3">
    <name type="scientific">Methylocystis bryophila</name>
    <dbReference type="NCBI Taxonomy" id="655015"/>
    <lineage>
        <taxon>Bacteria</taxon>
        <taxon>Pseudomonadati</taxon>
        <taxon>Pseudomonadota</taxon>
        <taxon>Alphaproteobacteria</taxon>
        <taxon>Hyphomicrobiales</taxon>
        <taxon>Methylocystaceae</taxon>
        <taxon>Methylocystis</taxon>
    </lineage>
</organism>